<keyword evidence="3" id="KW-0233">DNA recombination</keyword>
<dbReference type="EMBL" id="CP133659">
    <property type="protein sequence ID" value="WMW64360.1"/>
    <property type="molecule type" value="Genomic_DNA"/>
</dbReference>
<dbReference type="PANTHER" id="PTHR30349">
    <property type="entry name" value="PHAGE INTEGRASE-RELATED"/>
    <property type="match status" value="1"/>
</dbReference>
<evidence type="ECO:0000256" key="3">
    <source>
        <dbReference type="ARBA" id="ARBA00023172"/>
    </source>
</evidence>
<protein>
    <submittedName>
        <fullName evidence="5">Site-specific integrase</fullName>
    </submittedName>
</protein>
<evidence type="ECO:0000313" key="6">
    <source>
        <dbReference type="Proteomes" id="UP001180616"/>
    </source>
</evidence>
<reference evidence="5" key="1">
    <citation type="submission" date="2023-09" db="EMBL/GenBank/DDBJ databases">
        <authorList>
            <consortium name="CW5 consortium"/>
            <person name="Lu C.-W."/>
        </authorList>
    </citation>
    <scope>NUCLEOTIDE SEQUENCE</scope>
    <source>
        <strain evidence="5">KPS</strain>
    </source>
</reference>
<keyword evidence="2" id="KW-0238">DNA-binding</keyword>
<organism evidence="5 6">
    <name type="scientific">Nitratidesulfovibrio liaohensis</name>
    <dbReference type="NCBI Taxonomy" id="2604158"/>
    <lineage>
        <taxon>Bacteria</taxon>
        <taxon>Pseudomonadati</taxon>
        <taxon>Thermodesulfobacteriota</taxon>
        <taxon>Desulfovibrionia</taxon>
        <taxon>Desulfovibrionales</taxon>
        <taxon>Desulfovibrionaceae</taxon>
        <taxon>Nitratidesulfovibrio</taxon>
    </lineage>
</organism>
<dbReference type="InterPro" id="IPR010998">
    <property type="entry name" value="Integrase_recombinase_N"/>
</dbReference>
<feature type="domain" description="Tyr recombinase" evidence="4">
    <location>
        <begin position="191"/>
        <end position="368"/>
    </location>
</feature>
<sequence length="382" mass="42910">MGAKFQKTKYPGVYYRLLARRVDGVQDRAYAIWYKDNEGKPHYKTVGTHFGDGMRPQVANQKRDELLRKLREADKSPADPSPVCTVGMAVEVYERYARAEGMYIDAEMSSYNTHLRETFHHVPIQSVTVDMLSTAKLAMQDAGLAEQTVRHRFSHLRRAINHALETKVYVGVNPLATRRGGAFRLPRPQNARVRFFSPVEAAKLLQALKFRSAQLHAMAELSLRTGMRLTEIFGLYGADVMPQSGVIWVTAKGGKRQPVHADPAVFDLLAPHVRGPQFMVFPSRNGTRKTAAGDTFNRAVNQLGLNDGVQESIHKVTFHTFRHTFASWLAQSGKVTLLELKELLRHESVEMTTRYAHLIPGHQANSLSIVSDLLDHATSPRS</sequence>
<evidence type="ECO:0000259" key="4">
    <source>
        <dbReference type="PROSITE" id="PS51898"/>
    </source>
</evidence>
<evidence type="ECO:0000256" key="2">
    <source>
        <dbReference type="ARBA" id="ARBA00023125"/>
    </source>
</evidence>
<dbReference type="InterPro" id="IPR011010">
    <property type="entry name" value="DNA_brk_join_enz"/>
</dbReference>
<dbReference type="CDD" id="cd00796">
    <property type="entry name" value="INT_Rci_Hp1_C"/>
    <property type="match status" value="1"/>
</dbReference>
<dbReference type="RefSeq" id="WP_309540453.1">
    <property type="nucleotide sequence ID" value="NZ_CP133659.1"/>
</dbReference>
<comment type="similarity">
    <text evidence="1">Belongs to the 'phage' integrase family.</text>
</comment>
<dbReference type="InterPro" id="IPR050090">
    <property type="entry name" value="Tyrosine_recombinase_XerCD"/>
</dbReference>
<dbReference type="Pfam" id="PF00589">
    <property type="entry name" value="Phage_integrase"/>
    <property type="match status" value="1"/>
</dbReference>
<evidence type="ECO:0000313" key="5">
    <source>
        <dbReference type="EMBL" id="WMW64360.1"/>
    </source>
</evidence>
<dbReference type="InterPro" id="IPR002104">
    <property type="entry name" value="Integrase_catalytic"/>
</dbReference>
<keyword evidence="6" id="KW-1185">Reference proteome</keyword>
<dbReference type="PROSITE" id="PS51898">
    <property type="entry name" value="TYR_RECOMBINASE"/>
    <property type="match status" value="1"/>
</dbReference>
<gene>
    <name evidence="5" type="ORF">KPS_002372</name>
</gene>
<dbReference type="Gene3D" id="1.10.150.130">
    <property type="match status" value="1"/>
</dbReference>
<accession>A0ABY9QXW4</accession>
<name>A0ABY9QXW4_9BACT</name>
<dbReference type="Gene3D" id="1.10.443.10">
    <property type="entry name" value="Intergrase catalytic core"/>
    <property type="match status" value="1"/>
</dbReference>
<dbReference type="Proteomes" id="UP001180616">
    <property type="component" value="Chromosome"/>
</dbReference>
<proteinExistence type="inferred from homology"/>
<dbReference type="InterPro" id="IPR013762">
    <property type="entry name" value="Integrase-like_cat_sf"/>
</dbReference>
<evidence type="ECO:0000256" key="1">
    <source>
        <dbReference type="ARBA" id="ARBA00008857"/>
    </source>
</evidence>
<dbReference type="PANTHER" id="PTHR30349:SF64">
    <property type="entry name" value="PROPHAGE INTEGRASE INTD-RELATED"/>
    <property type="match status" value="1"/>
</dbReference>
<dbReference type="SUPFAM" id="SSF56349">
    <property type="entry name" value="DNA breaking-rejoining enzymes"/>
    <property type="match status" value="1"/>
</dbReference>